<dbReference type="InterPro" id="IPR011990">
    <property type="entry name" value="TPR-like_helical_dom_sf"/>
</dbReference>
<feature type="repeat" description="PPR" evidence="2">
    <location>
        <begin position="220"/>
        <end position="254"/>
    </location>
</feature>
<dbReference type="Pfam" id="PF01535">
    <property type="entry name" value="PPR"/>
    <property type="match status" value="2"/>
</dbReference>
<dbReference type="Proteomes" id="UP001497512">
    <property type="component" value="Chromosome 1"/>
</dbReference>
<dbReference type="Gene3D" id="1.25.40.10">
    <property type="entry name" value="Tetratricopeptide repeat domain"/>
    <property type="match status" value="5"/>
</dbReference>
<dbReference type="PROSITE" id="PS51375">
    <property type="entry name" value="PPR"/>
    <property type="match status" value="11"/>
</dbReference>
<dbReference type="Pfam" id="PF13041">
    <property type="entry name" value="PPR_2"/>
    <property type="match status" value="6"/>
</dbReference>
<dbReference type="InterPro" id="IPR046848">
    <property type="entry name" value="E_motif"/>
</dbReference>
<keyword evidence="4" id="KW-1185">Reference proteome</keyword>
<reference evidence="3 4" key="1">
    <citation type="submission" date="2024-02" db="EMBL/GenBank/DDBJ databases">
        <authorList>
            <consortium name="ELIXIR-Norway"/>
            <consortium name="Elixir Norway"/>
        </authorList>
    </citation>
    <scope>NUCLEOTIDE SEQUENCE [LARGE SCALE GENOMIC DNA]</scope>
</reference>
<dbReference type="InterPro" id="IPR002885">
    <property type="entry name" value="PPR_rpt"/>
</dbReference>
<evidence type="ECO:0000256" key="1">
    <source>
        <dbReference type="ARBA" id="ARBA00022737"/>
    </source>
</evidence>
<name>A0ABP0TBQ9_9BRYO</name>
<gene>
    <name evidence="3" type="ORF">CSSPTR1EN2_LOCUS1606</name>
</gene>
<feature type="repeat" description="PPR" evidence="2">
    <location>
        <begin position="492"/>
        <end position="522"/>
    </location>
</feature>
<dbReference type="InterPro" id="IPR046960">
    <property type="entry name" value="PPR_At4g14850-like_plant"/>
</dbReference>
<feature type="repeat" description="PPR" evidence="2">
    <location>
        <begin position="321"/>
        <end position="355"/>
    </location>
</feature>
<evidence type="ECO:0000313" key="3">
    <source>
        <dbReference type="EMBL" id="CAK9191869.1"/>
    </source>
</evidence>
<feature type="repeat" description="PPR" evidence="2">
    <location>
        <begin position="523"/>
        <end position="557"/>
    </location>
</feature>
<dbReference type="EMBL" id="OZ019893">
    <property type="protein sequence ID" value="CAK9191869.1"/>
    <property type="molecule type" value="Genomic_DNA"/>
</dbReference>
<feature type="repeat" description="PPR" evidence="2">
    <location>
        <begin position="391"/>
        <end position="421"/>
    </location>
</feature>
<feature type="repeat" description="PPR" evidence="2">
    <location>
        <begin position="17"/>
        <end position="52"/>
    </location>
</feature>
<keyword evidence="1" id="KW-0677">Repeat</keyword>
<feature type="repeat" description="PPR" evidence="2">
    <location>
        <begin position="88"/>
        <end position="118"/>
    </location>
</feature>
<evidence type="ECO:0008006" key="5">
    <source>
        <dbReference type="Google" id="ProtNLM"/>
    </source>
</evidence>
<feature type="repeat" description="PPR" evidence="2">
    <location>
        <begin position="422"/>
        <end position="456"/>
    </location>
</feature>
<sequence>MASLPSSLSRVVLQPNNIFSWNKKLVKYVKAGQFEKTLELFRRIQQQQGMTPDGFTFVPVLNACASLRALEDGRLVHEQVIQSGCVSDVFVGNSLVDMYSKCGKMEDAWQVFNKMPTHDVASWNTVILGHGKCGEGHKALQLFQQMKGEGVLPDSVTFVGVLNACASVGALEHGRRVHEQIIQSGCQLGVFVGSSLVDMYAKCGSMEDAWRVFNQMTVRNVVTWTAMIQGHVKCGKGWKALELFQQMQQEGLQPDAGTFVRVLNACASVTALEEGRRVHKQILHSGCESDAFVSSSLVDMYAKCGSMEDAWRVFHKIPTHNVVSWTAMILGLVKCGQGERALELFHQMQQQGVQPDPVTFVAVLNACASAMLLDNGRHIHEHIVANGCESNVFVGNSLVDMYVKCGSMEDAWRVFNKMPSRDVVSWTAMILGHVKCGQAQKALALFQQMWQDGVQPVPVTFVGALNACAIMEALEEGRHIHKQVIECGCESDVFVSSSLINVYAKCGSMEEAWKVFNKMPSHNVASWTAMILGHVKCGHAEEALELFGEMQQEGVQPNPFTFVGVLNACASLQALEKGRLVHEQIVQSGFESHVFVGNSLVGMYAKLGSVEDAWRAFNKMTSCDVVSWTAMIMAHVKCGLGQKALELFRQMQHEGVHPDPITFIGVLNACASVAALDEGRVHGNVEMAERVATRVVEVDPGNAAGNVVLSNIYAASGKWELRPNVQ</sequence>
<accession>A0ABP0TBQ9</accession>
<evidence type="ECO:0000313" key="4">
    <source>
        <dbReference type="Proteomes" id="UP001497512"/>
    </source>
</evidence>
<feature type="repeat" description="PPR" evidence="2">
    <location>
        <begin position="624"/>
        <end position="658"/>
    </location>
</feature>
<feature type="repeat" description="PPR" evidence="2">
    <location>
        <begin position="119"/>
        <end position="153"/>
    </location>
</feature>
<dbReference type="NCBIfam" id="TIGR00756">
    <property type="entry name" value="PPR"/>
    <property type="match status" value="11"/>
</dbReference>
<dbReference type="SUPFAM" id="SSF48452">
    <property type="entry name" value="TPR-like"/>
    <property type="match status" value="1"/>
</dbReference>
<evidence type="ECO:0000256" key="2">
    <source>
        <dbReference type="PROSITE-ProRule" id="PRU00708"/>
    </source>
</evidence>
<protein>
    <recommendedName>
        <fullName evidence="5">Pentatricopeptide repeat-containing protein</fullName>
    </recommendedName>
</protein>
<dbReference type="Pfam" id="PF20431">
    <property type="entry name" value="E_motif"/>
    <property type="match status" value="1"/>
</dbReference>
<dbReference type="PANTHER" id="PTHR47926">
    <property type="entry name" value="PENTATRICOPEPTIDE REPEAT-CONTAINING PROTEIN"/>
    <property type="match status" value="1"/>
</dbReference>
<feature type="repeat" description="PPR" evidence="2">
    <location>
        <begin position="154"/>
        <end position="188"/>
    </location>
</feature>
<organism evidence="3 4">
    <name type="scientific">Sphagnum troendelagicum</name>
    <dbReference type="NCBI Taxonomy" id="128251"/>
    <lineage>
        <taxon>Eukaryota</taxon>
        <taxon>Viridiplantae</taxon>
        <taxon>Streptophyta</taxon>
        <taxon>Embryophyta</taxon>
        <taxon>Bryophyta</taxon>
        <taxon>Sphagnophytina</taxon>
        <taxon>Sphagnopsida</taxon>
        <taxon>Sphagnales</taxon>
        <taxon>Sphagnaceae</taxon>
        <taxon>Sphagnum</taxon>
    </lineage>
</organism>
<proteinExistence type="predicted"/>